<organism evidence="5 6">
    <name type="scientific">Aureibaculum marinum</name>
    <dbReference type="NCBI Taxonomy" id="2487930"/>
    <lineage>
        <taxon>Bacteria</taxon>
        <taxon>Pseudomonadati</taxon>
        <taxon>Bacteroidota</taxon>
        <taxon>Flavobacteriia</taxon>
        <taxon>Flavobacteriales</taxon>
        <taxon>Flavobacteriaceae</taxon>
        <taxon>Aureibaculum</taxon>
    </lineage>
</organism>
<dbReference type="InterPro" id="IPR036249">
    <property type="entry name" value="Thioredoxin-like_sf"/>
</dbReference>
<keyword evidence="6" id="KW-1185">Reference proteome</keyword>
<evidence type="ECO:0000256" key="3">
    <source>
        <dbReference type="ARBA" id="ARBA00023002"/>
    </source>
</evidence>
<dbReference type="CDD" id="cd00340">
    <property type="entry name" value="GSH_Peroxidase"/>
    <property type="match status" value="1"/>
</dbReference>
<evidence type="ECO:0000256" key="4">
    <source>
        <dbReference type="RuleBase" id="RU000499"/>
    </source>
</evidence>
<name>A0A3N4P2E0_9FLAO</name>
<dbReference type="GO" id="GO:0034599">
    <property type="term" value="P:cellular response to oxidative stress"/>
    <property type="evidence" value="ECO:0007669"/>
    <property type="project" value="TreeGrafter"/>
</dbReference>
<proteinExistence type="inferred from homology"/>
<evidence type="ECO:0000313" key="5">
    <source>
        <dbReference type="EMBL" id="RPD98760.1"/>
    </source>
</evidence>
<dbReference type="Pfam" id="PF00255">
    <property type="entry name" value="GSHPx"/>
    <property type="match status" value="1"/>
</dbReference>
<evidence type="ECO:0000256" key="2">
    <source>
        <dbReference type="ARBA" id="ARBA00022559"/>
    </source>
</evidence>
<dbReference type="PROSITE" id="PS51355">
    <property type="entry name" value="GLUTATHIONE_PEROXID_3"/>
    <property type="match status" value="1"/>
</dbReference>
<dbReference type="AlphaFoldDB" id="A0A3N4P2E0"/>
<protein>
    <recommendedName>
        <fullName evidence="4">Glutathione peroxidase</fullName>
    </recommendedName>
</protein>
<dbReference type="InterPro" id="IPR029759">
    <property type="entry name" value="GPX_AS"/>
</dbReference>
<gene>
    <name evidence="5" type="ORF">EGM88_06100</name>
</gene>
<dbReference type="SUPFAM" id="SSF52833">
    <property type="entry name" value="Thioredoxin-like"/>
    <property type="match status" value="1"/>
</dbReference>
<dbReference type="OrthoDB" id="9789406at2"/>
<dbReference type="FunFam" id="3.40.30.10:FF:000010">
    <property type="entry name" value="Glutathione peroxidase"/>
    <property type="match status" value="1"/>
</dbReference>
<dbReference type="GO" id="GO:0004601">
    <property type="term" value="F:peroxidase activity"/>
    <property type="evidence" value="ECO:0007669"/>
    <property type="project" value="UniProtKB-KW"/>
</dbReference>
<comment type="caution">
    <text evidence="5">The sequence shown here is derived from an EMBL/GenBank/DDBJ whole genome shotgun (WGS) entry which is preliminary data.</text>
</comment>
<dbReference type="PANTHER" id="PTHR11592">
    <property type="entry name" value="GLUTATHIONE PEROXIDASE"/>
    <property type="match status" value="1"/>
</dbReference>
<dbReference type="PROSITE" id="PS51257">
    <property type="entry name" value="PROKAR_LIPOPROTEIN"/>
    <property type="match status" value="1"/>
</dbReference>
<evidence type="ECO:0000313" key="6">
    <source>
        <dbReference type="Proteomes" id="UP000270856"/>
    </source>
</evidence>
<dbReference type="PRINTS" id="PR01011">
    <property type="entry name" value="GLUTPROXDASE"/>
</dbReference>
<reference evidence="5 6" key="1">
    <citation type="submission" date="2018-11" db="EMBL/GenBank/DDBJ databases">
        <title>Aureibaculum marinum gen. nov., sp. nov., a member of the family Flavobacteriaceae isolated from the Bohai Sea.</title>
        <authorList>
            <person name="Ji X."/>
        </authorList>
    </citation>
    <scope>NUCLEOTIDE SEQUENCE [LARGE SCALE GENOMIC DNA]</scope>
    <source>
        <strain evidence="5 6">BH-SD17</strain>
    </source>
</reference>
<comment type="similarity">
    <text evidence="1 4">Belongs to the glutathione peroxidase family.</text>
</comment>
<evidence type="ECO:0000256" key="1">
    <source>
        <dbReference type="ARBA" id="ARBA00006926"/>
    </source>
</evidence>
<accession>A0A3N4P2E0</accession>
<keyword evidence="3 4" id="KW-0560">Oxidoreductase</keyword>
<dbReference type="InterPro" id="IPR000889">
    <property type="entry name" value="Glutathione_peroxidase"/>
</dbReference>
<dbReference type="Proteomes" id="UP000270856">
    <property type="component" value="Unassembled WGS sequence"/>
</dbReference>
<dbReference type="EMBL" id="RPFJ01000006">
    <property type="protein sequence ID" value="RPD98760.1"/>
    <property type="molecule type" value="Genomic_DNA"/>
</dbReference>
<sequence>MKKIIIVMASALMLISCKETKNNTNKINTEKDSVKNETALVQNQETMENIYQFNVKTLTGEDFDFSSLKGKKILVVNTASKCGFTPQYEDLQKLYDTYKNDNFTIVGFPANNFNQQEPGTNSEIASFCQENYGVTFPMMAKISVKGEDMHPLYQFLTQKRKNGFKDSEVKWNFQKYLIDENGHVVNVYLSKTLPTDEAIVNWIKG</sequence>
<dbReference type="PANTHER" id="PTHR11592:SF78">
    <property type="entry name" value="GLUTATHIONE PEROXIDASE"/>
    <property type="match status" value="1"/>
</dbReference>
<dbReference type="PROSITE" id="PS00460">
    <property type="entry name" value="GLUTATHIONE_PEROXID_1"/>
    <property type="match status" value="1"/>
</dbReference>
<dbReference type="Gene3D" id="3.40.30.10">
    <property type="entry name" value="Glutaredoxin"/>
    <property type="match status" value="1"/>
</dbReference>
<keyword evidence="2 4" id="KW-0575">Peroxidase</keyword>
<dbReference type="RefSeq" id="WP_123897074.1">
    <property type="nucleotide sequence ID" value="NZ_RPFJ01000006.1"/>
</dbReference>